<dbReference type="AlphaFoldDB" id="A0A183HM05"/>
<dbReference type="Proteomes" id="UP000267606">
    <property type="component" value="Unassembled WGS sequence"/>
</dbReference>
<evidence type="ECO:0000313" key="3">
    <source>
        <dbReference type="EMBL" id="VDO56070.1"/>
    </source>
</evidence>
<gene>
    <name evidence="3" type="ORF">OFLC_LOCUS8517</name>
</gene>
<protein>
    <submittedName>
        <fullName evidence="5">Glucosylceramidase</fullName>
    </submittedName>
</protein>
<dbReference type="GO" id="GO:0004348">
    <property type="term" value="F:glucosylceramidase activity"/>
    <property type="evidence" value="ECO:0007669"/>
    <property type="project" value="InterPro"/>
</dbReference>
<keyword evidence="2" id="KW-0378">Hydrolase</keyword>
<keyword evidence="4" id="KW-1185">Reference proteome</keyword>
<reference evidence="5" key="1">
    <citation type="submission" date="2016-06" db="UniProtKB">
        <authorList>
            <consortium name="WormBaseParasite"/>
        </authorList>
    </citation>
    <scope>IDENTIFICATION</scope>
</reference>
<evidence type="ECO:0000256" key="1">
    <source>
        <dbReference type="ARBA" id="ARBA00022729"/>
    </source>
</evidence>
<dbReference type="STRING" id="387005.A0A183HM05"/>
<dbReference type="PANTHER" id="PTHR11069:SF23">
    <property type="entry name" value="LYSOSOMAL ACID GLUCOSYLCERAMIDASE"/>
    <property type="match status" value="1"/>
</dbReference>
<dbReference type="GO" id="GO:0016020">
    <property type="term" value="C:membrane"/>
    <property type="evidence" value="ECO:0007669"/>
    <property type="project" value="GOC"/>
</dbReference>
<dbReference type="EMBL" id="UZAJ01009698">
    <property type="protein sequence ID" value="VDO56070.1"/>
    <property type="molecule type" value="Genomic_DNA"/>
</dbReference>
<reference evidence="3 4" key="2">
    <citation type="submission" date="2018-11" db="EMBL/GenBank/DDBJ databases">
        <authorList>
            <consortium name="Pathogen Informatics"/>
        </authorList>
    </citation>
    <scope>NUCLEOTIDE SEQUENCE [LARGE SCALE GENOMIC DNA]</scope>
</reference>
<evidence type="ECO:0000313" key="5">
    <source>
        <dbReference type="WBParaSite" id="OFLC_0000851601-mRNA-1"/>
    </source>
</evidence>
<evidence type="ECO:0000313" key="4">
    <source>
        <dbReference type="Proteomes" id="UP000267606"/>
    </source>
</evidence>
<name>A0A183HM05_9BILA</name>
<organism evidence="5">
    <name type="scientific">Onchocerca flexuosa</name>
    <dbReference type="NCBI Taxonomy" id="387005"/>
    <lineage>
        <taxon>Eukaryota</taxon>
        <taxon>Metazoa</taxon>
        <taxon>Ecdysozoa</taxon>
        <taxon>Nematoda</taxon>
        <taxon>Chromadorea</taxon>
        <taxon>Rhabditida</taxon>
        <taxon>Spirurina</taxon>
        <taxon>Spiruromorpha</taxon>
        <taxon>Filarioidea</taxon>
        <taxon>Onchocercidae</taxon>
        <taxon>Onchocerca</taxon>
    </lineage>
</organism>
<dbReference type="GO" id="GO:0006680">
    <property type="term" value="P:glucosylceramide catabolic process"/>
    <property type="evidence" value="ECO:0007669"/>
    <property type="project" value="TreeGrafter"/>
</dbReference>
<sequence length="90" mass="10370">MGWREKVTNGVMTYTKVRKCQSRYYDKKENMVCICNATYCDDIPEVGNLQALQAAIYKTDQRGKRFERTVSSFTEKKSGNVSRKRGVICS</sequence>
<accession>A0A183HM05</accession>
<dbReference type="InterPro" id="IPR001139">
    <property type="entry name" value="Glyco_hydro_30"/>
</dbReference>
<evidence type="ECO:0000256" key="2">
    <source>
        <dbReference type="ARBA" id="ARBA00022801"/>
    </source>
</evidence>
<proteinExistence type="predicted"/>
<dbReference type="PANTHER" id="PTHR11069">
    <property type="entry name" value="GLUCOSYLCERAMIDASE"/>
    <property type="match status" value="1"/>
</dbReference>
<keyword evidence="1" id="KW-0732">Signal</keyword>
<dbReference type="WBParaSite" id="OFLC_0000851601-mRNA-1">
    <property type="protein sequence ID" value="OFLC_0000851601-mRNA-1"/>
    <property type="gene ID" value="OFLC_0000851601"/>
</dbReference>